<dbReference type="PROSITE" id="PS00211">
    <property type="entry name" value="ABC_TRANSPORTER_1"/>
    <property type="match status" value="1"/>
</dbReference>
<dbReference type="InterPro" id="IPR003593">
    <property type="entry name" value="AAA+_ATPase"/>
</dbReference>
<dbReference type="AlphaFoldDB" id="A0A940DYZ8"/>
<accession>A0A940DYZ8</accession>
<dbReference type="FunFam" id="3.40.50.300:FF:000032">
    <property type="entry name" value="Export ABC transporter ATP-binding protein"/>
    <property type="match status" value="1"/>
</dbReference>
<dbReference type="Proteomes" id="UP000725002">
    <property type="component" value="Unassembled WGS sequence"/>
</dbReference>
<reference evidence="7" key="1">
    <citation type="submission" date="2020-10" db="EMBL/GenBank/DDBJ databases">
        <authorList>
            <person name="Gilroy R."/>
        </authorList>
    </citation>
    <scope>NUCLEOTIDE SEQUENCE</scope>
    <source>
        <strain evidence="7">G3-8215</strain>
    </source>
</reference>
<evidence type="ECO:0000256" key="5">
    <source>
        <dbReference type="ARBA" id="ARBA00038388"/>
    </source>
</evidence>
<dbReference type="InterPro" id="IPR017871">
    <property type="entry name" value="ABC_transporter-like_CS"/>
</dbReference>
<dbReference type="GO" id="GO:0022857">
    <property type="term" value="F:transmembrane transporter activity"/>
    <property type="evidence" value="ECO:0007669"/>
    <property type="project" value="UniProtKB-ARBA"/>
</dbReference>
<dbReference type="GO" id="GO:0098796">
    <property type="term" value="C:membrane protein complex"/>
    <property type="evidence" value="ECO:0007669"/>
    <property type="project" value="UniProtKB-ARBA"/>
</dbReference>
<dbReference type="EMBL" id="JADILV010000085">
    <property type="protein sequence ID" value="MBO8484761.1"/>
    <property type="molecule type" value="Genomic_DNA"/>
</dbReference>
<evidence type="ECO:0000313" key="7">
    <source>
        <dbReference type="EMBL" id="MBO8484761.1"/>
    </source>
</evidence>
<keyword evidence="1" id="KW-0813">Transport</keyword>
<dbReference type="InterPro" id="IPR017911">
    <property type="entry name" value="MacB-like_ATP-bd"/>
</dbReference>
<organism evidence="7 8">
    <name type="scientific">Candidatus Cryptobacteroides avicola</name>
    <dbReference type="NCBI Taxonomy" id="2840757"/>
    <lineage>
        <taxon>Bacteria</taxon>
        <taxon>Pseudomonadati</taxon>
        <taxon>Bacteroidota</taxon>
        <taxon>Bacteroidia</taxon>
        <taxon>Bacteroidales</taxon>
        <taxon>Candidatus Cryptobacteroides</taxon>
    </lineage>
</organism>
<proteinExistence type="inferred from homology"/>
<keyword evidence="3 7" id="KW-0067">ATP-binding</keyword>
<name>A0A940DYZ8_9BACT</name>
<evidence type="ECO:0000313" key="8">
    <source>
        <dbReference type="Proteomes" id="UP000725002"/>
    </source>
</evidence>
<feature type="domain" description="ABC transporter" evidence="6">
    <location>
        <begin position="2"/>
        <end position="232"/>
    </location>
</feature>
<evidence type="ECO:0000256" key="1">
    <source>
        <dbReference type="ARBA" id="ARBA00022448"/>
    </source>
</evidence>
<keyword evidence="4" id="KW-1278">Translocase</keyword>
<gene>
    <name evidence="7" type="ORF">IAB75_11740</name>
</gene>
<dbReference type="CDD" id="cd03255">
    <property type="entry name" value="ABC_MJ0796_LolCDE_FtsE"/>
    <property type="match status" value="1"/>
</dbReference>
<protein>
    <submittedName>
        <fullName evidence="7">ABC transporter ATP-binding protein</fullName>
    </submittedName>
</protein>
<dbReference type="Gene3D" id="3.40.50.300">
    <property type="entry name" value="P-loop containing nucleotide triphosphate hydrolases"/>
    <property type="match status" value="1"/>
</dbReference>
<dbReference type="GO" id="GO:0005524">
    <property type="term" value="F:ATP binding"/>
    <property type="evidence" value="ECO:0007669"/>
    <property type="project" value="UniProtKB-KW"/>
</dbReference>
<dbReference type="PANTHER" id="PTHR42798">
    <property type="entry name" value="LIPOPROTEIN-RELEASING SYSTEM ATP-BINDING PROTEIN LOLD"/>
    <property type="match status" value="1"/>
</dbReference>
<dbReference type="InterPro" id="IPR003439">
    <property type="entry name" value="ABC_transporter-like_ATP-bd"/>
</dbReference>
<evidence type="ECO:0000256" key="3">
    <source>
        <dbReference type="ARBA" id="ARBA00022840"/>
    </source>
</evidence>
<comment type="similarity">
    <text evidence="5">Belongs to the ABC transporter superfamily. Macrolide exporter (TC 3.A.1.122) family.</text>
</comment>
<evidence type="ECO:0000259" key="6">
    <source>
        <dbReference type="PROSITE" id="PS50893"/>
    </source>
</evidence>
<dbReference type="SMART" id="SM00382">
    <property type="entry name" value="AAA"/>
    <property type="match status" value="1"/>
</dbReference>
<dbReference type="GO" id="GO:0016887">
    <property type="term" value="F:ATP hydrolysis activity"/>
    <property type="evidence" value="ECO:0007669"/>
    <property type="project" value="InterPro"/>
</dbReference>
<keyword evidence="2" id="KW-0547">Nucleotide-binding</keyword>
<comment type="caution">
    <text evidence="7">The sequence shown here is derived from an EMBL/GenBank/DDBJ whole genome shotgun (WGS) entry which is preliminary data.</text>
</comment>
<dbReference type="PROSITE" id="PS50893">
    <property type="entry name" value="ABC_TRANSPORTER_2"/>
    <property type="match status" value="1"/>
</dbReference>
<evidence type="ECO:0000256" key="4">
    <source>
        <dbReference type="ARBA" id="ARBA00022967"/>
    </source>
</evidence>
<dbReference type="SUPFAM" id="SSF52540">
    <property type="entry name" value="P-loop containing nucleoside triphosphate hydrolases"/>
    <property type="match status" value="1"/>
</dbReference>
<reference evidence="7" key="2">
    <citation type="journal article" date="2021" name="PeerJ">
        <title>Extensive microbial diversity within the chicken gut microbiome revealed by metagenomics and culture.</title>
        <authorList>
            <person name="Gilroy R."/>
            <person name="Ravi A."/>
            <person name="Getino M."/>
            <person name="Pursley I."/>
            <person name="Horton D.L."/>
            <person name="Alikhan N.F."/>
            <person name="Baker D."/>
            <person name="Gharbi K."/>
            <person name="Hall N."/>
            <person name="Watson M."/>
            <person name="Adriaenssens E.M."/>
            <person name="Foster-Nyarko E."/>
            <person name="Jarju S."/>
            <person name="Secka A."/>
            <person name="Antonio M."/>
            <person name="Oren A."/>
            <person name="Chaudhuri R.R."/>
            <person name="La Ragione R."/>
            <person name="Hildebrand F."/>
            <person name="Pallen M.J."/>
        </authorList>
    </citation>
    <scope>NUCLEOTIDE SEQUENCE</scope>
    <source>
        <strain evidence="7">G3-8215</strain>
    </source>
</reference>
<dbReference type="PANTHER" id="PTHR42798:SF6">
    <property type="entry name" value="CELL DIVISION ATP-BINDING PROTEIN FTSE"/>
    <property type="match status" value="1"/>
</dbReference>
<dbReference type="InterPro" id="IPR027417">
    <property type="entry name" value="P-loop_NTPase"/>
</dbReference>
<sequence>MVEIENLHKTYNNGSPLHVLKGIDLSVKDGEFLSIMGASGSGKSTLLNILGILDTYDEGRYCLAGKLIKSQDETQAAALRNEMIGFIFQSFNLISYKTALENVALPLYYKGYRRKKRNEMAMDFLDRLGLKDWADHRPNEMSGGQKQRVAIARALITRPKLILADEPTGALDSVTSQEVMDLLRKVNKELGMTIICVTHEKGVAEQTDRTVHIKDGIIEGEEINNPETIHSMLK</sequence>
<dbReference type="Pfam" id="PF00005">
    <property type="entry name" value="ABC_tran"/>
    <property type="match status" value="1"/>
</dbReference>
<evidence type="ECO:0000256" key="2">
    <source>
        <dbReference type="ARBA" id="ARBA00022741"/>
    </source>
</evidence>